<evidence type="ECO:0000313" key="3">
    <source>
        <dbReference type="Proteomes" id="UP000219412"/>
    </source>
</evidence>
<evidence type="ECO:0000313" key="2">
    <source>
        <dbReference type="EMBL" id="SOC41764.1"/>
    </source>
</evidence>
<organism evidence="2 3">
    <name type="scientific">Salinicoccus kekensis</name>
    <dbReference type="NCBI Taxonomy" id="714307"/>
    <lineage>
        <taxon>Bacteria</taxon>
        <taxon>Bacillati</taxon>
        <taxon>Bacillota</taxon>
        <taxon>Bacilli</taxon>
        <taxon>Bacillales</taxon>
        <taxon>Staphylococcaceae</taxon>
        <taxon>Salinicoccus</taxon>
    </lineage>
</organism>
<proteinExistence type="predicted"/>
<evidence type="ECO:0000259" key="1">
    <source>
        <dbReference type="SMART" id="SM00731"/>
    </source>
</evidence>
<sequence length="157" mass="18644">MNEIELKCCAEKFLHSNFNLELEIPIRISKRMKSKLGVFIVKYRGDEVTGSEIVISESFITNNEKPAVLDVLYHECVHYALYKTGQPYRDSDSTFIRTLGRLGISRTRSYKYRGESFLYECRKCRYSFSKNMKGYEKRYRCRSCRGRFIYRGIVQHQ</sequence>
<reference evidence="3" key="1">
    <citation type="submission" date="2017-08" db="EMBL/GenBank/DDBJ databases">
        <authorList>
            <person name="Varghese N."/>
            <person name="Submissions S."/>
        </authorList>
    </citation>
    <scope>NUCLEOTIDE SEQUENCE [LARGE SCALE GENOMIC DNA]</scope>
    <source>
        <strain evidence="3">DSM 23173</strain>
    </source>
</reference>
<dbReference type="EMBL" id="OBQF01000003">
    <property type="protein sequence ID" value="SOC41764.1"/>
    <property type="molecule type" value="Genomic_DNA"/>
</dbReference>
<dbReference type="OrthoDB" id="9799909at2"/>
<dbReference type="SMART" id="SM00731">
    <property type="entry name" value="SprT"/>
    <property type="match status" value="1"/>
</dbReference>
<gene>
    <name evidence="2" type="ORF">SAMN05878391_1406</name>
</gene>
<dbReference type="AlphaFoldDB" id="A0A285UIN5"/>
<dbReference type="GO" id="GO:0006950">
    <property type="term" value="P:response to stress"/>
    <property type="evidence" value="ECO:0007669"/>
    <property type="project" value="UniProtKB-ARBA"/>
</dbReference>
<protein>
    <submittedName>
        <fullName evidence="2">SprT-like protein</fullName>
    </submittedName>
</protein>
<dbReference type="Pfam" id="PF10263">
    <property type="entry name" value="SprT-like"/>
    <property type="match status" value="1"/>
</dbReference>
<dbReference type="Proteomes" id="UP000219412">
    <property type="component" value="Unassembled WGS sequence"/>
</dbReference>
<keyword evidence="3" id="KW-1185">Reference proteome</keyword>
<dbReference type="RefSeq" id="WP_097040532.1">
    <property type="nucleotide sequence ID" value="NZ_OBQF01000003.1"/>
</dbReference>
<feature type="domain" description="SprT-like" evidence="1">
    <location>
        <begin position="4"/>
        <end position="151"/>
    </location>
</feature>
<name>A0A285UIN5_9STAP</name>
<dbReference type="InterPro" id="IPR006640">
    <property type="entry name" value="SprT-like_domain"/>
</dbReference>
<accession>A0A285UIN5</accession>